<dbReference type="EMBL" id="JBCNJP010000017">
    <property type="protein sequence ID" value="KAK9064660.1"/>
    <property type="molecule type" value="Genomic_DNA"/>
</dbReference>
<feature type="region of interest" description="Disordered" evidence="1">
    <location>
        <begin position="47"/>
        <end position="75"/>
    </location>
</feature>
<feature type="compositionally biased region" description="Basic and acidic residues" evidence="1">
    <location>
        <begin position="52"/>
        <end position="67"/>
    </location>
</feature>
<proteinExistence type="predicted"/>
<keyword evidence="3" id="KW-1185">Reference proteome</keyword>
<feature type="compositionally biased region" description="Polar residues" evidence="1">
    <location>
        <begin position="136"/>
        <end position="146"/>
    </location>
</feature>
<organism evidence="2 3">
    <name type="scientific">Deinandra increscens subsp. villosa</name>
    <dbReference type="NCBI Taxonomy" id="3103831"/>
    <lineage>
        <taxon>Eukaryota</taxon>
        <taxon>Viridiplantae</taxon>
        <taxon>Streptophyta</taxon>
        <taxon>Embryophyta</taxon>
        <taxon>Tracheophyta</taxon>
        <taxon>Spermatophyta</taxon>
        <taxon>Magnoliopsida</taxon>
        <taxon>eudicotyledons</taxon>
        <taxon>Gunneridae</taxon>
        <taxon>Pentapetalae</taxon>
        <taxon>asterids</taxon>
        <taxon>campanulids</taxon>
        <taxon>Asterales</taxon>
        <taxon>Asteraceae</taxon>
        <taxon>Asteroideae</taxon>
        <taxon>Heliantheae alliance</taxon>
        <taxon>Madieae</taxon>
        <taxon>Madiinae</taxon>
        <taxon>Deinandra</taxon>
    </lineage>
</organism>
<name>A0AAP0CX64_9ASTR</name>
<reference evidence="2 3" key="1">
    <citation type="submission" date="2024-04" db="EMBL/GenBank/DDBJ databases">
        <title>The reference genome of an endangered Asteraceae, Deinandra increscens subsp. villosa, native to the Central Coast of California.</title>
        <authorList>
            <person name="Guilliams M."/>
            <person name="Hasenstab-Lehman K."/>
            <person name="Meyer R."/>
            <person name="Mcevoy S."/>
        </authorList>
    </citation>
    <scope>NUCLEOTIDE SEQUENCE [LARGE SCALE GENOMIC DNA]</scope>
    <source>
        <tissue evidence="2">Leaf</tissue>
    </source>
</reference>
<comment type="caution">
    <text evidence="2">The sequence shown here is derived from an EMBL/GenBank/DDBJ whole genome shotgun (WGS) entry which is preliminary data.</text>
</comment>
<protein>
    <submittedName>
        <fullName evidence="2">Uncharacterized protein</fullName>
    </submittedName>
</protein>
<feature type="region of interest" description="Disordered" evidence="1">
    <location>
        <begin position="131"/>
        <end position="150"/>
    </location>
</feature>
<accession>A0AAP0CX64</accession>
<feature type="region of interest" description="Disordered" evidence="1">
    <location>
        <begin position="198"/>
        <end position="222"/>
    </location>
</feature>
<sequence length="222" mass="24911">MVYGGCLSLTNGLVISFTTSESTIICTIICTMGSTTPTLTITHVSTIPSQPEPKEEGVVSETREQHVAPKKKMDRGRSKSKLLQYRVLERNQGGMGPKKLPWLRRTMGVSMDSIAVGWALGLADFLLPRPEDNVEQENTNQDPDNQISDRKRMKRIKERTQLLESSWTCQVDLEEAKEQEITKLQNAFMTWNCGPHDGYRGDAPDGEQPRRVFERRSGTGNG</sequence>
<dbReference type="Proteomes" id="UP001408789">
    <property type="component" value="Unassembled WGS sequence"/>
</dbReference>
<evidence type="ECO:0000313" key="3">
    <source>
        <dbReference type="Proteomes" id="UP001408789"/>
    </source>
</evidence>
<gene>
    <name evidence="2" type="ORF">SSX86_016042</name>
</gene>
<evidence type="ECO:0000256" key="1">
    <source>
        <dbReference type="SAM" id="MobiDB-lite"/>
    </source>
</evidence>
<evidence type="ECO:0000313" key="2">
    <source>
        <dbReference type="EMBL" id="KAK9064660.1"/>
    </source>
</evidence>
<dbReference type="AlphaFoldDB" id="A0AAP0CX64"/>